<evidence type="ECO:0000313" key="2">
    <source>
        <dbReference type="Proteomes" id="UP001241377"/>
    </source>
</evidence>
<organism evidence="1 2">
    <name type="scientific">Naganishia cerealis</name>
    <dbReference type="NCBI Taxonomy" id="610337"/>
    <lineage>
        <taxon>Eukaryota</taxon>
        <taxon>Fungi</taxon>
        <taxon>Dikarya</taxon>
        <taxon>Basidiomycota</taxon>
        <taxon>Agaricomycotina</taxon>
        <taxon>Tremellomycetes</taxon>
        <taxon>Filobasidiales</taxon>
        <taxon>Filobasidiaceae</taxon>
        <taxon>Naganishia</taxon>
    </lineage>
</organism>
<keyword evidence="2" id="KW-1185">Reference proteome</keyword>
<reference evidence="1" key="1">
    <citation type="submission" date="2023-04" db="EMBL/GenBank/DDBJ databases">
        <title>Draft Genome sequencing of Naganishia species isolated from polar environments using Oxford Nanopore Technology.</title>
        <authorList>
            <person name="Leo P."/>
            <person name="Venkateswaran K."/>
        </authorList>
    </citation>
    <scope>NUCLEOTIDE SEQUENCE</scope>
    <source>
        <strain evidence="1">MNA-CCFEE 5261</strain>
    </source>
</reference>
<gene>
    <name evidence="1" type="ORF">QFC19_008749</name>
</gene>
<proteinExistence type="predicted"/>
<protein>
    <submittedName>
        <fullName evidence="1">Uncharacterized protein</fullName>
    </submittedName>
</protein>
<dbReference type="EMBL" id="JASBWR010000136">
    <property type="protein sequence ID" value="KAJ9092315.1"/>
    <property type="molecule type" value="Genomic_DNA"/>
</dbReference>
<accession>A0ACC2UZL4</accession>
<sequence length="528" mass="57465">MPNITHAALIGVVAAVGATAWKDQCEGFKAHLPNIAIKPTYYPAGSLVNLTSPSSSVNTNKLPAFCRLALTITTNVTSGNQALTEVWMPDGWNNRLLGFGNGGLSGGVVYSSLSYDGVQQGYSSFSTNTGHQSSPINGSWALNDVNAQLDFGFRAFQLSYQAAKTLTEQYYGKPIGKKYYLGCSTAGRMGLVEAQRYPEDFDGIVVGSPANPIARLAAWNIYQGRQVLPVNGTRWIPAAMWPVIHKEVMKQCDGIDGVMDDVIDDPRQCNFRPEAIACGPSSDRTTCLTLGQISALRALYTDWHSNNGTFLFSRFEPGGELAYATSYVSGPNIALGPEYWKNVVFSDPNWDYNTLTVDDVFRAIERNPGQIDNHSFNYTSYFARGGKLLHYAGLADQTISSGNSYYLYNSVSAFTKENTNLDPYDYYRFFPVPGMYHCNGGTGASALGGNNQRSGGMPPLSVDPAHDILAAMVDWVENGNAPTQLIAAKYNNNNVTQGVQFTRKLCPYPQKGVYQGGDQNSSDSFICA</sequence>
<comment type="caution">
    <text evidence="1">The sequence shown here is derived from an EMBL/GenBank/DDBJ whole genome shotgun (WGS) entry which is preliminary data.</text>
</comment>
<dbReference type="Proteomes" id="UP001241377">
    <property type="component" value="Unassembled WGS sequence"/>
</dbReference>
<evidence type="ECO:0000313" key="1">
    <source>
        <dbReference type="EMBL" id="KAJ9092315.1"/>
    </source>
</evidence>
<name>A0ACC2UZL4_9TREE</name>